<dbReference type="AlphaFoldDB" id="A0A9K3L147"/>
<dbReference type="PANTHER" id="PTHR24121:SF21">
    <property type="entry name" value="ANKYRIN REPEAT FAMILY PROTEIN"/>
    <property type="match status" value="1"/>
</dbReference>
<comment type="caution">
    <text evidence="2">The sequence shown here is derived from an EMBL/GenBank/DDBJ whole genome shotgun (WGS) entry which is preliminary data.</text>
</comment>
<sequence length="400" mass="44995">MSSSEMWCFEFVAVFRKLMVSWGEEVANHASDFAVASSVVEQVEEDSHEMNSDVKSYAKSSLPCRFRLDLIPFAQNCCSPADYDLLKEHILDPSLKGPNLRFFPNNNEEFSFQSDETNVSDDGELRTTLLHATLQSKGNKRLPLDIIQCIVDMSGVDMVTYQDENGATPLHLAISELPRRIDIIQYLLRKAPENVLKENDLHLRPIDLMSHNIIMGEEGVKYDGENYTQDHELGPMWEAVDCLVKASTDPNNYDTLDTPLLHSCLTSNDFPFALMQRAIERYADQLEIPDENGDLPLHLVVSRPPGDTENFDDAGDIFSFMVKKYPDAATFSNQRGLSPLAVAIENGHGWQSKVVRNCLMVVPKSIGTLPVPPKVMPYLLERLVGSHTVVFELLRARPHA</sequence>
<gene>
    <name evidence="2" type="ORF">IV203_003060</name>
</gene>
<accession>A0A9K3L147</accession>
<reference evidence="2" key="2">
    <citation type="submission" date="2021-04" db="EMBL/GenBank/DDBJ databases">
        <authorList>
            <person name="Podell S."/>
        </authorList>
    </citation>
    <scope>NUCLEOTIDE SEQUENCE</scope>
    <source>
        <strain evidence="2">Hildebrandi</strain>
    </source>
</reference>
<dbReference type="EMBL" id="JAGRRH010000016">
    <property type="protein sequence ID" value="KAG7353705.1"/>
    <property type="molecule type" value="Genomic_DNA"/>
</dbReference>
<keyword evidence="1" id="KW-0040">ANK repeat</keyword>
<organism evidence="2 3">
    <name type="scientific">Nitzschia inconspicua</name>
    <dbReference type="NCBI Taxonomy" id="303405"/>
    <lineage>
        <taxon>Eukaryota</taxon>
        <taxon>Sar</taxon>
        <taxon>Stramenopiles</taxon>
        <taxon>Ochrophyta</taxon>
        <taxon>Bacillariophyta</taxon>
        <taxon>Bacillariophyceae</taxon>
        <taxon>Bacillariophycidae</taxon>
        <taxon>Bacillariales</taxon>
        <taxon>Bacillariaceae</taxon>
        <taxon>Nitzschia</taxon>
    </lineage>
</organism>
<evidence type="ECO:0000313" key="2">
    <source>
        <dbReference type="EMBL" id="KAG7353705.1"/>
    </source>
</evidence>
<evidence type="ECO:0000313" key="3">
    <source>
        <dbReference type="Proteomes" id="UP000693970"/>
    </source>
</evidence>
<keyword evidence="3" id="KW-1185">Reference proteome</keyword>
<proteinExistence type="predicted"/>
<dbReference type="SMART" id="SM00248">
    <property type="entry name" value="ANK"/>
    <property type="match status" value="2"/>
</dbReference>
<reference evidence="2" key="1">
    <citation type="journal article" date="2021" name="Sci. Rep.">
        <title>Diploid genomic architecture of Nitzschia inconspicua, an elite biomass production diatom.</title>
        <authorList>
            <person name="Oliver A."/>
            <person name="Podell S."/>
            <person name="Pinowska A."/>
            <person name="Traller J.C."/>
            <person name="Smith S.R."/>
            <person name="McClure R."/>
            <person name="Beliaev A."/>
            <person name="Bohutskyi P."/>
            <person name="Hill E.A."/>
            <person name="Rabines A."/>
            <person name="Zheng H."/>
            <person name="Allen L.Z."/>
            <person name="Kuo A."/>
            <person name="Grigoriev I.V."/>
            <person name="Allen A.E."/>
            <person name="Hazlebeck D."/>
            <person name="Allen E.E."/>
        </authorList>
    </citation>
    <scope>NUCLEOTIDE SEQUENCE</scope>
    <source>
        <strain evidence="2">Hildebrandi</strain>
    </source>
</reference>
<evidence type="ECO:0000256" key="1">
    <source>
        <dbReference type="PROSITE-ProRule" id="PRU00023"/>
    </source>
</evidence>
<dbReference type="InterPro" id="IPR002110">
    <property type="entry name" value="Ankyrin_rpt"/>
</dbReference>
<dbReference type="OrthoDB" id="10254947at2759"/>
<name>A0A9K3L147_9STRA</name>
<dbReference type="PANTHER" id="PTHR24121">
    <property type="entry name" value="NO MECHANORECEPTOR POTENTIAL C, ISOFORM D-RELATED"/>
    <property type="match status" value="1"/>
</dbReference>
<dbReference type="PROSITE" id="PS50088">
    <property type="entry name" value="ANK_REPEAT"/>
    <property type="match status" value="1"/>
</dbReference>
<dbReference type="Proteomes" id="UP000693970">
    <property type="component" value="Unassembled WGS sequence"/>
</dbReference>
<feature type="repeat" description="ANK" evidence="1">
    <location>
        <begin position="165"/>
        <end position="199"/>
    </location>
</feature>
<protein>
    <submittedName>
        <fullName evidence="2">Ankyrin repeat domain protein</fullName>
    </submittedName>
</protein>
<dbReference type="Pfam" id="PF00023">
    <property type="entry name" value="Ank"/>
    <property type="match status" value="1"/>
</dbReference>